<dbReference type="InterPro" id="IPR004148">
    <property type="entry name" value="BAR_dom"/>
</dbReference>
<dbReference type="InterPro" id="IPR027267">
    <property type="entry name" value="AH/BAR_dom_sf"/>
</dbReference>
<evidence type="ECO:0000256" key="1">
    <source>
        <dbReference type="SAM" id="MobiDB-lite"/>
    </source>
</evidence>
<evidence type="ECO:0000313" key="3">
    <source>
        <dbReference type="EMBL" id="KAF6215098.1"/>
    </source>
</evidence>
<feature type="compositionally biased region" description="Acidic residues" evidence="1">
    <location>
        <begin position="499"/>
        <end position="510"/>
    </location>
</feature>
<gene>
    <name evidence="3" type="ORF">GE061_009847</name>
</gene>
<feature type="compositionally biased region" description="Basic and acidic residues" evidence="1">
    <location>
        <begin position="413"/>
        <end position="425"/>
    </location>
</feature>
<proteinExistence type="predicted"/>
<feature type="compositionally biased region" description="Basic and acidic residues" evidence="1">
    <location>
        <begin position="295"/>
        <end position="398"/>
    </location>
</feature>
<feature type="compositionally biased region" description="Basic and acidic residues" evidence="1">
    <location>
        <begin position="250"/>
        <end position="277"/>
    </location>
</feature>
<feature type="compositionally biased region" description="Polar residues" evidence="1">
    <location>
        <begin position="449"/>
        <end position="458"/>
    </location>
</feature>
<accession>A0A8S9Y3F2</accession>
<dbReference type="SUPFAM" id="SSF103657">
    <property type="entry name" value="BAR/IMD domain-like"/>
    <property type="match status" value="1"/>
</dbReference>
<dbReference type="AlphaFoldDB" id="A0A8S9Y3F2"/>
<dbReference type="GO" id="GO:0005737">
    <property type="term" value="C:cytoplasm"/>
    <property type="evidence" value="ECO:0007669"/>
    <property type="project" value="InterPro"/>
</dbReference>
<keyword evidence="4" id="KW-1185">Reference proteome</keyword>
<dbReference type="OrthoDB" id="14167at2759"/>
<protein>
    <recommendedName>
        <fullName evidence="2">BAR domain-containing protein</fullName>
    </recommendedName>
</protein>
<dbReference type="Proteomes" id="UP000466442">
    <property type="component" value="Unassembled WGS sequence"/>
</dbReference>
<feature type="region of interest" description="Disordered" evidence="1">
    <location>
        <begin position="250"/>
        <end position="545"/>
    </location>
</feature>
<reference evidence="3" key="1">
    <citation type="journal article" date="2021" name="Mol. Ecol. Resour.">
        <title>Apolygus lucorum genome provides insights into omnivorousness and mesophyll feeding.</title>
        <authorList>
            <person name="Liu Y."/>
            <person name="Liu H."/>
            <person name="Wang H."/>
            <person name="Huang T."/>
            <person name="Liu B."/>
            <person name="Yang B."/>
            <person name="Yin L."/>
            <person name="Li B."/>
            <person name="Zhang Y."/>
            <person name="Zhang S."/>
            <person name="Jiang F."/>
            <person name="Zhang X."/>
            <person name="Ren Y."/>
            <person name="Wang B."/>
            <person name="Wang S."/>
            <person name="Lu Y."/>
            <person name="Wu K."/>
            <person name="Fan W."/>
            <person name="Wang G."/>
        </authorList>
    </citation>
    <scope>NUCLEOTIDE SEQUENCE</scope>
    <source>
        <strain evidence="3">12Hb</strain>
    </source>
</reference>
<sequence>MFNRKESNKSLLIRSSPDIQGDRSSKPSKKKHYLNHEFDILFNKFNNIREWTKNLIKNSMAIVSLETDMNIKGYLEDSEKKHLGRTKLEVLGIDMINAAKGSGIKGGSYEKALIKVGECERRLGVYGKDFVVDVCSSFIRPLKYFLDVELGKLVEEKEMLTSRKIDFDYHVKQINNGKIDKTVQHKLKMAEMALEFQYIHAKEVLQEIEASECQIGHLSDLISAQSVYHHKCLAELNKLKADLKKISSATDSEKKFSGGNSDIKKDSSASNEKKPLLEEGSPEGRPCGQDVGSNTDKDQRKSKNSSKKVERPIPDERFQTGDQITRADYRDDRADQRNERPNQRNDQPDQRNDRKNQRNDRTNQRNDRRNQRNDRTNQSNDRTDHHSDRTDQHKDRVEQQGTKRPGRTCNFRASKEPQTRPKRNVESTNDTTKGRNPHRPPTDDKSPLENITDSSGQDIVNDPPNRICLNKRSKMNVPSQAIDGKNHAKQPCHLRVEDDSNESPTEEISSEDSTSKETHAIPIPTRSNYRRDVGKIYFTPRQDLE</sequence>
<evidence type="ECO:0000259" key="2">
    <source>
        <dbReference type="Pfam" id="PF03114"/>
    </source>
</evidence>
<dbReference type="Pfam" id="PF03114">
    <property type="entry name" value="BAR"/>
    <property type="match status" value="1"/>
</dbReference>
<dbReference type="Gene3D" id="1.20.1270.60">
    <property type="entry name" value="Arfaptin homology (AH) domain/BAR domain"/>
    <property type="match status" value="1"/>
</dbReference>
<dbReference type="EMBL" id="WIXP02000002">
    <property type="protein sequence ID" value="KAF6215098.1"/>
    <property type="molecule type" value="Genomic_DNA"/>
</dbReference>
<feature type="region of interest" description="Disordered" evidence="1">
    <location>
        <begin position="1"/>
        <end position="30"/>
    </location>
</feature>
<name>A0A8S9Y3F2_APOLU</name>
<comment type="caution">
    <text evidence="3">The sequence shown here is derived from an EMBL/GenBank/DDBJ whole genome shotgun (WGS) entry which is preliminary data.</text>
</comment>
<feature type="domain" description="BAR" evidence="2">
    <location>
        <begin position="34"/>
        <end position="244"/>
    </location>
</feature>
<evidence type="ECO:0000313" key="4">
    <source>
        <dbReference type="Proteomes" id="UP000466442"/>
    </source>
</evidence>
<organism evidence="3 4">
    <name type="scientific">Apolygus lucorum</name>
    <name type="common">Small green plant bug</name>
    <name type="synonym">Lygocoris lucorum</name>
    <dbReference type="NCBI Taxonomy" id="248454"/>
    <lineage>
        <taxon>Eukaryota</taxon>
        <taxon>Metazoa</taxon>
        <taxon>Ecdysozoa</taxon>
        <taxon>Arthropoda</taxon>
        <taxon>Hexapoda</taxon>
        <taxon>Insecta</taxon>
        <taxon>Pterygota</taxon>
        <taxon>Neoptera</taxon>
        <taxon>Paraneoptera</taxon>
        <taxon>Hemiptera</taxon>
        <taxon>Heteroptera</taxon>
        <taxon>Panheteroptera</taxon>
        <taxon>Cimicomorpha</taxon>
        <taxon>Miridae</taxon>
        <taxon>Mirini</taxon>
        <taxon>Apolygus</taxon>
    </lineage>
</organism>